<organism evidence="3 4">
    <name type="scientific">Geothrix limicola</name>
    <dbReference type="NCBI Taxonomy" id="2927978"/>
    <lineage>
        <taxon>Bacteria</taxon>
        <taxon>Pseudomonadati</taxon>
        <taxon>Acidobacteriota</taxon>
        <taxon>Holophagae</taxon>
        <taxon>Holophagales</taxon>
        <taxon>Holophagaceae</taxon>
        <taxon>Geothrix</taxon>
    </lineage>
</organism>
<evidence type="ECO:0000313" key="4">
    <source>
        <dbReference type="Proteomes" id="UP001165069"/>
    </source>
</evidence>
<reference evidence="3 4" key="1">
    <citation type="journal article" date="2023" name="Antonie Van Leeuwenhoek">
        <title>Mesoterricola silvestris gen. nov., sp. nov., Mesoterricola sediminis sp. nov., Geothrix oryzae sp. nov., Geothrix edaphica sp. nov., Geothrix rubra sp. nov., and Geothrix limicola sp. nov., six novel members of Acidobacteriota isolated from soils.</title>
        <authorList>
            <person name="Itoh H."/>
            <person name="Sugisawa Y."/>
            <person name="Mise K."/>
            <person name="Xu Z."/>
            <person name="Kuniyasu M."/>
            <person name="Ushijima N."/>
            <person name="Kawano K."/>
            <person name="Kobayashi E."/>
            <person name="Shiratori Y."/>
            <person name="Masuda Y."/>
            <person name="Senoo K."/>
        </authorList>
    </citation>
    <scope>NUCLEOTIDE SEQUENCE [LARGE SCALE GENOMIC DNA]</scope>
    <source>
        <strain evidence="3 4">Red804</strain>
    </source>
</reference>
<evidence type="ECO:0000256" key="1">
    <source>
        <dbReference type="SAM" id="SignalP"/>
    </source>
</evidence>
<dbReference type="SMART" id="SM00458">
    <property type="entry name" value="RICIN"/>
    <property type="match status" value="1"/>
</dbReference>
<dbReference type="Pfam" id="PF11958">
    <property type="entry name" value="DUF3472"/>
    <property type="match status" value="1"/>
</dbReference>
<name>A0ABQ5QJX3_9BACT</name>
<proteinExistence type="predicted"/>
<feature type="signal peptide" evidence="1">
    <location>
        <begin position="1"/>
        <end position="25"/>
    </location>
</feature>
<evidence type="ECO:0000313" key="3">
    <source>
        <dbReference type="EMBL" id="GLH74621.1"/>
    </source>
</evidence>
<protein>
    <recommendedName>
        <fullName evidence="2">Ricin B lectin domain-containing protein</fullName>
    </recommendedName>
</protein>
<sequence length="390" mass="40691">MRILSTLRRAFGCGLLALSGLVLLAQGGTPAGNFTFPSQPATIDMFFTIEASPGVGAGIYQANQFWLNDTAGTGGYCGLQTDVNPCVGSSGKGVVFAIWNTTGSRPSAGTCGEPFGGEGVGYHLLRHYDWTVGRQYRFHLAPEGGGWWGCTVRDMSTGTDTYLGALGTVNATAFQATTSTFTEFYLGTPCGSRPYARCRYSVSSGATVATPGNPHTYNTCPGEATCAISGNSIVSEVGSCLLTNSCNGSGGPLPNGTYTVTNSASGLVWDDPGSATTSGTNVILYAANGGNNQKWQFTYLGNGYYKIVNVTSGLCLNDPGSSTTSGTLLIQYPYGTGTPNEQWLLTPSGNGYLIECAYSSLMVDPNGNTSLAKIRQATATGTSKQVWIIQ</sequence>
<comment type="caution">
    <text evidence="3">The sequence shown here is derived from an EMBL/GenBank/DDBJ whole genome shotgun (WGS) entry which is preliminary data.</text>
</comment>
<dbReference type="InterPro" id="IPR035992">
    <property type="entry name" value="Ricin_B-like_lectins"/>
</dbReference>
<keyword evidence="4" id="KW-1185">Reference proteome</keyword>
<dbReference type="CDD" id="cd00161">
    <property type="entry name" value="beta-trefoil_Ricin-like"/>
    <property type="match status" value="1"/>
</dbReference>
<dbReference type="Gene3D" id="2.80.10.50">
    <property type="match status" value="2"/>
</dbReference>
<dbReference type="RefSeq" id="WP_285577102.1">
    <property type="nucleotide sequence ID" value="NZ_BSDE01000007.1"/>
</dbReference>
<dbReference type="SUPFAM" id="SSF50370">
    <property type="entry name" value="Ricin B-like lectins"/>
    <property type="match status" value="1"/>
</dbReference>
<dbReference type="Pfam" id="PF14200">
    <property type="entry name" value="RicinB_lectin_2"/>
    <property type="match status" value="1"/>
</dbReference>
<dbReference type="InterPro" id="IPR000772">
    <property type="entry name" value="Ricin_B_lectin"/>
</dbReference>
<keyword evidence="1" id="KW-0732">Signal</keyword>
<dbReference type="EMBL" id="BSDE01000007">
    <property type="protein sequence ID" value="GLH74621.1"/>
    <property type="molecule type" value="Genomic_DNA"/>
</dbReference>
<evidence type="ECO:0000259" key="2">
    <source>
        <dbReference type="SMART" id="SM00458"/>
    </source>
</evidence>
<feature type="chain" id="PRO_5046378341" description="Ricin B lectin domain-containing protein" evidence="1">
    <location>
        <begin position="26"/>
        <end position="390"/>
    </location>
</feature>
<dbReference type="PROSITE" id="PS50231">
    <property type="entry name" value="RICIN_B_LECTIN"/>
    <property type="match status" value="1"/>
</dbReference>
<feature type="domain" description="Ricin B lectin" evidence="2">
    <location>
        <begin position="255"/>
        <end position="390"/>
    </location>
</feature>
<dbReference type="InterPro" id="IPR021862">
    <property type="entry name" value="DUF3472"/>
</dbReference>
<dbReference type="Proteomes" id="UP001165069">
    <property type="component" value="Unassembled WGS sequence"/>
</dbReference>
<gene>
    <name evidence="3" type="ORF">GETHLI_31230</name>
</gene>
<accession>A0ABQ5QJX3</accession>